<dbReference type="Proteomes" id="UP000701853">
    <property type="component" value="Chromosome 13"/>
</dbReference>
<dbReference type="OrthoDB" id="10359026at2759"/>
<dbReference type="EMBL" id="JAHUZN010000013">
    <property type="protein sequence ID" value="KAG8471346.1"/>
    <property type="molecule type" value="Genomic_DNA"/>
</dbReference>
<dbReference type="AlphaFoldDB" id="A0A8J5XYG4"/>
<evidence type="ECO:0000313" key="2">
    <source>
        <dbReference type="Proteomes" id="UP000701853"/>
    </source>
</evidence>
<keyword evidence="2" id="KW-1185">Reference proteome</keyword>
<protein>
    <submittedName>
        <fullName evidence="1">Uncharacterized protein</fullName>
    </submittedName>
</protein>
<organism evidence="1 2">
    <name type="scientific">Gossypium anomalum</name>
    <dbReference type="NCBI Taxonomy" id="47600"/>
    <lineage>
        <taxon>Eukaryota</taxon>
        <taxon>Viridiplantae</taxon>
        <taxon>Streptophyta</taxon>
        <taxon>Embryophyta</taxon>
        <taxon>Tracheophyta</taxon>
        <taxon>Spermatophyta</taxon>
        <taxon>Magnoliopsida</taxon>
        <taxon>eudicotyledons</taxon>
        <taxon>Gunneridae</taxon>
        <taxon>Pentapetalae</taxon>
        <taxon>rosids</taxon>
        <taxon>malvids</taxon>
        <taxon>Malvales</taxon>
        <taxon>Malvaceae</taxon>
        <taxon>Malvoideae</taxon>
        <taxon>Gossypium</taxon>
    </lineage>
</organism>
<sequence length="77" mass="9287">MRRLKDIFVKESISNILKRRKTHSIEYIDDVGLIWNFCTRIYSPKRKYLPHIQNSIKNKLSPRIPGRPKFIKIYVSK</sequence>
<reference evidence="1 2" key="1">
    <citation type="journal article" date="2021" name="bioRxiv">
        <title>The Gossypium anomalum genome as a resource for cotton improvement and evolutionary analysis of hybrid incompatibility.</title>
        <authorList>
            <person name="Grover C.E."/>
            <person name="Yuan D."/>
            <person name="Arick M.A."/>
            <person name="Miller E.R."/>
            <person name="Hu G."/>
            <person name="Peterson D.G."/>
            <person name="Wendel J.F."/>
            <person name="Udall J.A."/>
        </authorList>
    </citation>
    <scope>NUCLEOTIDE SEQUENCE [LARGE SCALE GENOMIC DNA]</scope>
    <source>
        <strain evidence="1">JFW-Udall</strain>
        <tissue evidence="1">Leaf</tissue>
    </source>
</reference>
<gene>
    <name evidence="1" type="ORF">CXB51_036518</name>
</gene>
<accession>A0A8J5XYG4</accession>
<evidence type="ECO:0000313" key="1">
    <source>
        <dbReference type="EMBL" id="KAG8471346.1"/>
    </source>
</evidence>
<comment type="caution">
    <text evidence="1">The sequence shown here is derived from an EMBL/GenBank/DDBJ whole genome shotgun (WGS) entry which is preliminary data.</text>
</comment>
<name>A0A8J5XYG4_9ROSI</name>
<proteinExistence type="predicted"/>